<feature type="transmembrane region" description="Helical" evidence="7">
    <location>
        <begin position="74"/>
        <end position="100"/>
    </location>
</feature>
<proteinExistence type="inferred from homology"/>
<keyword evidence="10" id="KW-1185">Reference proteome</keyword>
<feature type="transmembrane region" description="Helical" evidence="7">
    <location>
        <begin position="247"/>
        <end position="265"/>
    </location>
</feature>
<comment type="caution">
    <text evidence="9">The sequence shown here is derived from an EMBL/GenBank/DDBJ whole genome shotgun (WGS) entry which is preliminary data.</text>
</comment>
<gene>
    <name evidence="9" type="ORF">EXY23_26740</name>
</gene>
<dbReference type="SUPFAM" id="SSF161098">
    <property type="entry name" value="MetI-like"/>
    <property type="match status" value="1"/>
</dbReference>
<dbReference type="InterPro" id="IPR035906">
    <property type="entry name" value="MetI-like_sf"/>
</dbReference>
<dbReference type="Proteomes" id="UP000295023">
    <property type="component" value="Unassembled WGS sequence"/>
</dbReference>
<feature type="transmembrane region" description="Helical" evidence="7">
    <location>
        <begin position="112"/>
        <end position="137"/>
    </location>
</feature>
<evidence type="ECO:0000256" key="7">
    <source>
        <dbReference type="RuleBase" id="RU363032"/>
    </source>
</evidence>
<dbReference type="Gene3D" id="1.10.3720.10">
    <property type="entry name" value="MetI-like"/>
    <property type="match status" value="1"/>
</dbReference>
<accession>A0A4R4D4J7</accession>
<evidence type="ECO:0000256" key="4">
    <source>
        <dbReference type="ARBA" id="ARBA00022692"/>
    </source>
</evidence>
<evidence type="ECO:0000313" key="10">
    <source>
        <dbReference type="Proteomes" id="UP000295023"/>
    </source>
</evidence>
<feature type="domain" description="ABC transmembrane type-1" evidence="8">
    <location>
        <begin position="75"/>
        <end position="265"/>
    </location>
</feature>
<evidence type="ECO:0000259" key="8">
    <source>
        <dbReference type="PROSITE" id="PS50928"/>
    </source>
</evidence>
<dbReference type="AlphaFoldDB" id="A0A4R4D4J7"/>
<name>A0A4R4D4J7_9PROT</name>
<evidence type="ECO:0000256" key="5">
    <source>
        <dbReference type="ARBA" id="ARBA00022989"/>
    </source>
</evidence>
<feature type="transmembrane region" description="Helical" evidence="7">
    <location>
        <begin position="185"/>
        <end position="207"/>
    </location>
</feature>
<dbReference type="Pfam" id="PF00528">
    <property type="entry name" value="BPD_transp_1"/>
    <property type="match status" value="1"/>
</dbReference>
<keyword evidence="2 7" id="KW-0813">Transport</keyword>
<dbReference type="PANTHER" id="PTHR43744:SF12">
    <property type="entry name" value="ABC TRANSPORTER PERMEASE PROTEIN MG189-RELATED"/>
    <property type="match status" value="1"/>
</dbReference>
<evidence type="ECO:0000256" key="6">
    <source>
        <dbReference type="ARBA" id="ARBA00023136"/>
    </source>
</evidence>
<dbReference type="PROSITE" id="PS50928">
    <property type="entry name" value="ABC_TM1"/>
    <property type="match status" value="1"/>
</dbReference>
<dbReference type="OrthoDB" id="9815445at2"/>
<keyword evidence="3" id="KW-1003">Cell membrane</keyword>
<organism evidence="9 10">
    <name type="scientific">Roseicella aquatilis</name>
    <dbReference type="NCBI Taxonomy" id="2527868"/>
    <lineage>
        <taxon>Bacteria</taxon>
        <taxon>Pseudomonadati</taxon>
        <taxon>Pseudomonadota</taxon>
        <taxon>Alphaproteobacteria</taxon>
        <taxon>Acetobacterales</taxon>
        <taxon>Roseomonadaceae</taxon>
        <taxon>Roseicella</taxon>
    </lineage>
</organism>
<evidence type="ECO:0000256" key="2">
    <source>
        <dbReference type="ARBA" id="ARBA00022448"/>
    </source>
</evidence>
<reference evidence="9 10" key="1">
    <citation type="submission" date="2019-03" db="EMBL/GenBank/DDBJ databases">
        <title>Paracraurococcus aquatilis NE82 genome sequence.</title>
        <authorList>
            <person name="Zhao Y."/>
            <person name="Du Z."/>
        </authorList>
    </citation>
    <scope>NUCLEOTIDE SEQUENCE [LARGE SCALE GENOMIC DNA]</scope>
    <source>
        <strain evidence="9 10">NE82</strain>
    </source>
</reference>
<protein>
    <submittedName>
        <fullName evidence="9">Carbohydrate ABC transporter permease</fullName>
    </submittedName>
</protein>
<feature type="transmembrane region" description="Helical" evidence="7">
    <location>
        <begin position="213"/>
        <end position="235"/>
    </location>
</feature>
<evidence type="ECO:0000256" key="3">
    <source>
        <dbReference type="ARBA" id="ARBA00022475"/>
    </source>
</evidence>
<dbReference type="GO" id="GO:0005886">
    <property type="term" value="C:plasma membrane"/>
    <property type="evidence" value="ECO:0007669"/>
    <property type="project" value="UniProtKB-SubCell"/>
</dbReference>
<dbReference type="CDD" id="cd06261">
    <property type="entry name" value="TM_PBP2"/>
    <property type="match status" value="1"/>
</dbReference>
<dbReference type="GO" id="GO:0055085">
    <property type="term" value="P:transmembrane transport"/>
    <property type="evidence" value="ECO:0007669"/>
    <property type="project" value="InterPro"/>
</dbReference>
<feature type="transmembrane region" description="Helical" evidence="7">
    <location>
        <begin position="12"/>
        <end position="32"/>
    </location>
</feature>
<dbReference type="EMBL" id="SKBM01000054">
    <property type="protein sequence ID" value="TCZ51771.1"/>
    <property type="molecule type" value="Genomic_DNA"/>
</dbReference>
<sequence>MRPGPERSLLADLPRLLLLGFGALLVLAPYLWMLSASLKPGGEIFRDSLSLWPERFHALENYGKALREVPLLRFLLNGAVVCLAILALQLLFAVPCAYALAKLRWCGREAMFALVLAGLLIPAHVPALPLYAGFAAAGLLDSYAALVAPFAISVFGIFMFRQAFRSLPDELIQAARMDGMGELGIVWRVVLPNAWPTATAFATFSIVAHWNDLFWPLVVVQSPAMATPALGVLFFRAEEAGNDVGALMAASVIVTAPMVAFFLLAQRRFIQGVATAGLKG</sequence>
<keyword evidence="5 7" id="KW-1133">Transmembrane helix</keyword>
<comment type="similarity">
    <text evidence="7">Belongs to the binding-protein-dependent transport system permease family.</text>
</comment>
<evidence type="ECO:0000256" key="1">
    <source>
        <dbReference type="ARBA" id="ARBA00004651"/>
    </source>
</evidence>
<comment type="subcellular location">
    <subcellularLocation>
        <location evidence="1 7">Cell membrane</location>
        <topology evidence="1 7">Multi-pass membrane protein</topology>
    </subcellularLocation>
</comment>
<keyword evidence="6 7" id="KW-0472">Membrane</keyword>
<evidence type="ECO:0000313" key="9">
    <source>
        <dbReference type="EMBL" id="TCZ51771.1"/>
    </source>
</evidence>
<keyword evidence="4 7" id="KW-0812">Transmembrane</keyword>
<dbReference type="InterPro" id="IPR000515">
    <property type="entry name" value="MetI-like"/>
</dbReference>
<dbReference type="RefSeq" id="WP_132297502.1">
    <property type="nucleotide sequence ID" value="NZ_SKBM01000054.1"/>
</dbReference>
<dbReference type="PANTHER" id="PTHR43744">
    <property type="entry name" value="ABC TRANSPORTER PERMEASE PROTEIN MG189-RELATED-RELATED"/>
    <property type="match status" value="1"/>
</dbReference>
<feature type="transmembrane region" description="Helical" evidence="7">
    <location>
        <begin position="143"/>
        <end position="164"/>
    </location>
</feature>